<protein>
    <submittedName>
        <fullName evidence="1">Uncharacterized protein</fullName>
    </submittedName>
</protein>
<reference evidence="1 2" key="1">
    <citation type="journal article" date="2024" name="J Genomics">
        <title>Draft genome sequencing and assembly of Favolaschia claudopus CIRM-BRFM 2984 isolated from oak limbs.</title>
        <authorList>
            <person name="Navarro D."/>
            <person name="Drula E."/>
            <person name="Chaduli D."/>
            <person name="Cazenave R."/>
            <person name="Ahrendt S."/>
            <person name="Wang J."/>
            <person name="Lipzen A."/>
            <person name="Daum C."/>
            <person name="Barry K."/>
            <person name="Grigoriev I.V."/>
            <person name="Favel A."/>
            <person name="Rosso M.N."/>
            <person name="Martin F."/>
        </authorList>
    </citation>
    <scope>NUCLEOTIDE SEQUENCE [LARGE SCALE GENOMIC DNA]</scope>
    <source>
        <strain evidence="1 2">CIRM-BRFM 2984</strain>
    </source>
</reference>
<organism evidence="1 2">
    <name type="scientific">Favolaschia claudopus</name>
    <dbReference type="NCBI Taxonomy" id="2862362"/>
    <lineage>
        <taxon>Eukaryota</taxon>
        <taxon>Fungi</taxon>
        <taxon>Dikarya</taxon>
        <taxon>Basidiomycota</taxon>
        <taxon>Agaricomycotina</taxon>
        <taxon>Agaricomycetes</taxon>
        <taxon>Agaricomycetidae</taxon>
        <taxon>Agaricales</taxon>
        <taxon>Marasmiineae</taxon>
        <taxon>Mycenaceae</taxon>
        <taxon>Favolaschia</taxon>
    </lineage>
</organism>
<evidence type="ECO:0000313" key="2">
    <source>
        <dbReference type="Proteomes" id="UP001362999"/>
    </source>
</evidence>
<dbReference type="EMBL" id="JAWWNJ010000023">
    <property type="protein sequence ID" value="KAK7033476.1"/>
    <property type="molecule type" value="Genomic_DNA"/>
</dbReference>
<dbReference type="Proteomes" id="UP001362999">
    <property type="component" value="Unassembled WGS sequence"/>
</dbReference>
<gene>
    <name evidence="1" type="ORF">R3P38DRAFT_2773866</name>
</gene>
<proteinExistence type="predicted"/>
<keyword evidence="2" id="KW-1185">Reference proteome</keyword>
<evidence type="ECO:0000313" key="1">
    <source>
        <dbReference type="EMBL" id="KAK7033476.1"/>
    </source>
</evidence>
<sequence>MSFKLQLLQYQLTFKSHFDDFVQVEFKLVLCVHEMHILTGCASLVRCTFRLSKIDLINDFRVSSVEIELVLYGGLKAAFVRLTWSSGLGLKLCLGWTHGFPRIPYFDPIPKLCRAETMHLRTKVSLDFRFNAETMLFSFQRPKLCIYVPNSSSTSNPTAKLWYFRLRPNLCRSQSRARAHVQLKVYQTYADAQTMHLRTKLAVYFTFNAETMPVSSQARPMPL</sequence>
<accession>A0AAW0C4U0</accession>
<comment type="caution">
    <text evidence="1">The sequence shown here is derived from an EMBL/GenBank/DDBJ whole genome shotgun (WGS) entry which is preliminary data.</text>
</comment>
<dbReference type="AlphaFoldDB" id="A0AAW0C4U0"/>
<name>A0AAW0C4U0_9AGAR</name>